<protein>
    <submittedName>
        <fullName evidence="2">Styx-b protein</fullName>
    </submittedName>
</protein>
<evidence type="ECO:0000256" key="1">
    <source>
        <dbReference type="SAM" id="Phobius"/>
    </source>
</evidence>
<dbReference type="AlphaFoldDB" id="A0A812VKW8"/>
<feature type="transmembrane region" description="Helical" evidence="1">
    <location>
        <begin position="358"/>
        <end position="379"/>
    </location>
</feature>
<comment type="caution">
    <text evidence="2">The sequence shown here is derived from an EMBL/GenBank/DDBJ whole genome shotgun (WGS) entry which is preliminary data.</text>
</comment>
<proteinExistence type="predicted"/>
<dbReference type="Proteomes" id="UP000649617">
    <property type="component" value="Unassembled WGS sequence"/>
</dbReference>
<keyword evidence="3" id="KW-1185">Reference proteome</keyword>
<sequence>MRTRPEVHADTEPFLRVAGRNPNSTAHLTVFFEGTANTIEPLTTQIGLFFTLTDAFDVSGGNLGGAPITQPRKMAFDGCGVTDGFCGTICAKGLRRQCQAVRRQVDSLIAELSASCRPPPPLRVNAVGLSRGGVACLYLAQALADLEMSTCELSLLLFDPVPGDLLTVAQLDLFGLTNTSACCDVSMCQCLARVLALYPYEPLPSIACHAPVLCHYPDDCLVEEEVTMGCHQGALQVHGLQGPGIDLDSALSFLRIRRWLMECGTPLDHRHLECTVSVKALEEFCLRKCDQETKRNRASVRSSHSAHSYWGATIIRRQGMRDRGSYVNPHHRLLANPGPGASEDHDWLLEIVREKTPFPSGLLCLLILVGLSIVCPLLTS</sequence>
<evidence type="ECO:0000313" key="3">
    <source>
        <dbReference type="Proteomes" id="UP000649617"/>
    </source>
</evidence>
<evidence type="ECO:0000313" key="2">
    <source>
        <dbReference type="EMBL" id="CAE7624508.1"/>
    </source>
</evidence>
<gene>
    <name evidence="2" type="primary">styx-b</name>
    <name evidence="2" type="ORF">SPIL2461_LOCUS16347</name>
</gene>
<organism evidence="2 3">
    <name type="scientific">Symbiodinium pilosum</name>
    <name type="common">Dinoflagellate</name>
    <dbReference type="NCBI Taxonomy" id="2952"/>
    <lineage>
        <taxon>Eukaryota</taxon>
        <taxon>Sar</taxon>
        <taxon>Alveolata</taxon>
        <taxon>Dinophyceae</taxon>
        <taxon>Suessiales</taxon>
        <taxon>Symbiodiniaceae</taxon>
        <taxon>Symbiodinium</taxon>
    </lineage>
</organism>
<name>A0A812VKW8_SYMPI</name>
<reference evidence="2" key="1">
    <citation type="submission" date="2021-02" db="EMBL/GenBank/DDBJ databases">
        <authorList>
            <person name="Dougan E. K."/>
            <person name="Rhodes N."/>
            <person name="Thang M."/>
            <person name="Chan C."/>
        </authorList>
    </citation>
    <scope>NUCLEOTIDE SEQUENCE</scope>
</reference>
<keyword evidence="1" id="KW-0472">Membrane</keyword>
<accession>A0A812VKW8</accession>
<keyword evidence="1" id="KW-1133">Transmembrane helix</keyword>
<dbReference type="EMBL" id="CAJNIZ010042446">
    <property type="protein sequence ID" value="CAE7624508.1"/>
    <property type="molecule type" value="Genomic_DNA"/>
</dbReference>
<dbReference type="OrthoDB" id="431220at2759"/>
<keyword evidence="1" id="KW-0812">Transmembrane</keyword>